<reference evidence="2" key="1">
    <citation type="submission" date="2011-08" db="EMBL/GenBank/DDBJ databases">
        <authorList>
            <person name="Rombauts S."/>
        </authorList>
    </citation>
    <scope>NUCLEOTIDE SEQUENCE</scope>
    <source>
        <strain evidence="2">London</strain>
    </source>
</reference>
<protein>
    <submittedName>
        <fullName evidence="1">Uncharacterized protein</fullName>
    </submittedName>
</protein>
<accession>T1KB12</accession>
<evidence type="ECO:0000313" key="2">
    <source>
        <dbReference type="Proteomes" id="UP000015104"/>
    </source>
</evidence>
<evidence type="ECO:0000313" key="1">
    <source>
        <dbReference type="EnsemblMetazoa" id="tetur08g02470.1"/>
    </source>
</evidence>
<organism evidence="1 2">
    <name type="scientific">Tetranychus urticae</name>
    <name type="common">Two-spotted spider mite</name>
    <dbReference type="NCBI Taxonomy" id="32264"/>
    <lineage>
        <taxon>Eukaryota</taxon>
        <taxon>Metazoa</taxon>
        <taxon>Ecdysozoa</taxon>
        <taxon>Arthropoda</taxon>
        <taxon>Chelicerata</taxon>
        <taxon>Arachnida</taxon>
        <taxon>Acari</taxon>
        <taxon>Acariformes</taxon>
        <taxon>Trombidiformes</taxon>
        <taxon>Prostigmata</taxon>
        <taxon>Eleutherengona</taxon>
        <taxon>Raphignathae</taxon>
        <taxon>Tetranychoidea</taxon>
        <taxon>Tetranychidae</taxon>
        <taxon>Tetranychus</taxon>
    </lineage>
</organism>
<dbReference type="EMBL" id="CAEY01001943">
    <property type="status" value="NOT_ANNOTATED_CDS"/>
    <property type="molecule type" value="Genomic_DNA"/>
</dbReference>
<dbReference type="Proteomes" id="UP000015104">
    <property type="component" value="Unassembled WGS sequence"/>
</dbReference>
<reference evidence="1" key="2">
    <citation type="submission" date="2015-06" db="UniProtKB">
        <authorList>
            <consortium name="EnsemblMetazoa"/>
        </authorList>
    </citation>
    <scope>IDENTIFICATION</scope>
</reference>
<proteinExistence type="predicted"/>
<dbReference type="EnsemblMetazoa" id="tetur08g02470.1">
    <property type="protein sequence ID" value="tetur08g02470.1"/>
    <property type="gene ID" value="tetur08g02470"/>
</dbReference>
<sequence>MVTKASGCDKPNNMNCVYLDQMLIKQQSNQLPTNHTYFIIICIHLLRSSDDRYH</sequence>
<dbReference type="AlphaFoldDB" id="T1KB12"/>
<dbReference type="HOGENOM" id="CLU_3052930_0_0_1"/>
<keyword evidence="2" id="KW-1185">Reference proteome</keyword>
<name>T1KB12_TETUR</name>